<dbReference type="GO" id="GO:0005737">
    <property type="term" value="C:cytoplasm"/>
    <property type="evidence" value="ECO:0007669"/>
    <property type="project" value="TreeGrafter"/>
</dbReference>
<evidence type="ECO:0000256" key="1">
    <source>
        <dbReference type="SAM" id="MobiDB-lite"/>
    </source>
</evidence>
<sequence>MFAQNDRARNLDHRASQSRPTIPGSRVADGSLPDASPNDTNDAPLMMRGMCDPGLKPIHEVPRSGAQPIVFGPNQIQPQVMSPCTSRRTMLATELTGSLRHRLHWERQQKSSTANAVLKRRHTSHDVANLKQYPEKPCMKESADINTSDWNRYFPKEVTDGYQSKGW</sequence>
<feature type="compositionally biased region" description="Basic and acidic residues" evidence="1">
    <location>
        <begin position="1"/>
        <end position="15"/>
    </location>
</feature>
<feature type="region of interest" description="Disordered" evidence="1">
    <location>
        <begin position="1"/>
        <end position="48"/>
    </location>
</feature>
<accession>A0A4Q2V4D7</accession>
<dbReference type="InterPro" id="IPR053043">
    <property type="entry name" value="Ras-cAMP_regulatory"/>
</dbReference>
<reference evidence="3 4" key="1">
    <citation type="submission" date="2016-12" db="EMBL/GenBank/DDBJ databases">
        <title>Draft genome sequence of Fusarium oxysporum causing rot on Narcissus.</title>
        <authorList>
            <person name="Armitage A.D."/>
            <person name="Taylor A."/>
            <person name="Clarkson J.P."/>
            <person name="Harrison R.J."/>
            <person name="Jackson A.C."/>
        </authorList>
    </citation>
    <scope>NUCLEOTIDE SEQUENCE [LARGE SCALE GENOMIC DNA]</scope>
    <source>
        <strain evidence="3 4">N139</strain>
    </source>
</reference>
<organism evidence="3 4">
    <name type="scientific">Fusarium oxysporum f. sp. narcissi</name>
    <dbReference type="NCBI Taxonomy" id="451672"/>
    <lineage>
        <taxon>Eukaryota</taxon>
        <taxon>Fungi</taxon>
        <taxon>Dikarya</taxon>
        <taxon>Ascomycota</taxon>
        <taxon>Pezizomycotina</taxon>
        <taxon>Sordariomycetes</taxon>
        <taxon>Hypocreomycetidae</taxon>
        <taxon>Hypocreales</taxon>
        <taxon>Nectriaceae</taxon>
        <taxon>Fusarium</taxon>
        <taxon>Fusarium oxysporum species complex</taxon>
    </lineage>
</organism>
<feature type="domain" description="DUF3295" evidence="2">
    <location>
        <begin position="1"/>
        <end position="167"/>
    </location>
</feature>
<evidence type="ECO:0000313" key="3">
    <source>
        <dbReference type="EMBL" id="RYC81891.1"/>
    </source>
</evidence>
<dbReference type="GO" id="GO:0006808">
    <property type="term" value="P:regulation of nitrogen utilization"/>
    <property type="evidence" value="ECO:0007669"/>
    <property type="project" value="TreeGrafter"/>
</dbReference>
<dbReference type="InterPro" id="IPR021711">
    <property type="entry name" value="DUF3295"/>
</dbReference>
<dbReference type="PANTHER" id="PTHR28014">
    <property type="entry name" value="NEGATIVE REGULATOR OF RAS-CAMP PATHWAY"/>
    <property type="match status" value="1"/>
</dbReference>
<comment type="caution">
    <text evidence="3">The sequence shown here is derived from an EMBL/GenBank/DDBJ whole genome shotgun (WGS) entry which is preliminary data.</text>
</comment>
<dbReference type="Proteomes" id="UP000290540">
    <property type="component" value="Unassembled WGS sequence"/>
</dbReference>
<gene>
    <name evidence="3" type="ORF">BFJ63_vAg15210</name>
</gene>
<evidence type="ECO:0000313" key="4">
    <source>
        <dbReference type="Proteomes" id="UP000290540"/>
    </source>
</evidence>
<proteinExistence type="predicted"/>
<evidence type="ECO:0000259" key="2">
    <source>
        <dbReference type="Pfam" id="PF11702"/>
    </source>
</evidence>
<protein>
    <recommendedName>
        <fullName evidence="2">DUF3295 domain-containing protein</fullName>
    </recommendedName>
</protein>
<dbReference type="PANTHER" id="PTHR28014:SF1">
    <property type="entry name" value="NEGATIVE REGULATOR OF RAS-CAMP PATHWAY"/>
    <property type="match status" value="1"/>
</dbReference>
<dbReference type="AlphaFoldDB" id="A0A4Q2V4D7"/>
<dbReference type="GO" id="GO:0000122">
    <property type="term" value="P:negative regulation of transcription by RNA polymerase II"/>
    <property type="evidence" value="ECO:0007669"/>
    <property type="project" value="TreeGrafter"/>
</dbReference>
<dbReference type="EMBL" id="MQTW01000213">
    <property type="protein sequence ID" value="RYC81891.1"/>
    <property type="molecule type" value="Genomic_DNA"/>
</dbReference>
<dbReference type="Pfam" id="PF11702">
    <property type="entry name" value="DUF3295"/>
    <property type="match status" value="1"/>
</dbReference>
<name>A0A4Q2V4D7_FUSOX</name>
<dbReference type="GO" id="GO:0031930">
    <property type="term" value="P:mitochondria-nucleus signaling pathway"/>
    <property type="evidence" value="ECO:0007669"/>
    <property type="project" value="TreeGrafter"/>
</dbReference>